<dbReference type="GO" id="GO:0003682">
    <property type="term" value="F:chromatin binding"/>
    <property type="evidence" value="ECO:0007669"/>
    <property type="project" value="TreeGrafter"/>
</dbReference>
<dbReference type="GO" id="GO:0045944">
    <property type="term" value="P:positive regulation of transcription by RNA polymerase II"/>
    <property type="evidence" value="ECO:0007669"/>
    <property type="project" value="TreeGrafter"/>
</dbReference>
<evidence type="ECO:0000313" key="2">
    <source>
        <dbReference type="EMBL" id="KAK1429435.1"/>
    </source>
</evidence>
<dbReference type="AlphaFoldDB" id="A0AAD8NV58"/>
<dbReference type="GO" id="GO:0042393">
    <property type="term" value="F:histone binding"/>
    <property type="evidence" value="ECO:0007669"/>
    <property type="project" value="TreeGrafter"/>
</dbReference>
<dbReference type="Pfam" id="PF23209">
    <property type="entry name" value="IDM1_C"/>
    <property type="match status" value="1"/>
</dbReference>
<reference evidence="2" key="1">
    <citation type="journal article" date="2023" name="bioRxiv">
        <title>Improved chromosome-level genome assembly for marigold (Tagetes erecta).</title>
        <authorList>
            <person name="Jiang F."/>
            <person name="Yuan L."/>
            <person name="Wang S."/>
            <person name="Wang H."/>
            <person name="Xu D."/>
            <person name="Wang A."/>
            <person name="Fan W."/>
        </authorList>
    </citation>
    <scope>NUCLEOTIDE SEQUENCE</scope>
    <source>
        <strain evidence="2">WSJ</strain>
        <tissue evidence="2">Leaf</tissue>
    </source>
</reference>
<evidence type="ECO:0000259" key="1">
    <source>
        <dbReference type="Pfam" id="PF23209"/>
    </source>
</evidence>
<proteinExistence type="predicted"/>
<feature type="domain" description="Increased DNA methylation 1 C-terminal" evidence="1">
    <location>
        <begin position="28"/>
        <end position="81"/>
    </location>
</feature>
<evidence type="ECO:0000313" key="3">
    <source>
        <dbReference type="Proteomes" id="UP001229421"/>
    </source>
</evidence>
<organism evidence="2 3">
    <name type="scientific">Tagetes erecta</name>
    <name type="common">African marigold</name>
    <dbReference type="NCBI Taxonomy" id="13708"/>
    <lineage>
        <taxon>Eukaryota</taxon>
        <taxon>Viridiplantae</taxon>
        <taxon>Streptophyta</taxon>
        <taxon>Embryophyta</taxon>
        <taxon>Tracheophyta</taxon>
        <taxon>Spermatophyta</taxon>
        <taxon>Magnoliopsida</taxon>
        <taxon>eudicotyledons</taxon>
        <taxon>Gunneridae</taxon>
        <taxon>Pentapetalae</taxon>
        <taxon>asterids</taxon>
        <taxon>campanulids</taxon>
        <taxon>Asterales</taxon>
        <taxon>Asteraceae</taxon>
        <taxon>Asteroideae</taxon>
        <taxon>Heliantheae alliance</taxon>
        <taxon>Tageteae</taxon>
        <taxon>Tagetes</taxon>
    </lineage>
</organism>
<dbReference type="EMBL" id="JAUHHV010000003">
    <property type="protein sequence ID" value="KAK1429435.1"/>
    <property type="molecule type" value="Genomic_DNA"/>
</dbReference>
<keyword evidence="3" id="KW-1185">Reference proteome</keyword>
<comment type="caution">
    <text evidence="2">The sequence shown here is derived from an EMBL/GenBank/DDBJ whole genome shotgun (WGS) entry which is preliminary data.</text>
</comment>
<name>A0AAD8NV58_TARER</name>
<dbReference type="GO" id="GO:0000977">
    <property type="term" value="F:RNA polymerase II transcription regulatory region sequence-specific DNA binding"/>
    <property type="evidence" value="ECO:0007669"/>
    <property type="project" value="TreeGrafter"/>
</dbReference>
<dbReference type="PANTHER" id="PTHR47025:SF26">
    <property type="entry name" value="ZINC FINGER, RING_FYVE_PHD-TYPE, ACYL-COA N-ACYLTRANSFERASE, JAS TPL-BINDING DOMAIN PROTEIN-RELATED"/>
    <property type="match status" value="1"/>
</dbReference>
<gene>
    <name evidence="2" type="ORF">QVD17_11644</name>
</gene>
<protein>
    <recommendedName>
        <fullName evidence="1">Increased DNA methylation 1 C-terminal domain-containing protein</fullName>
    </recommendedName>
</protein>
<dbReference type="InterPro" id="IPR056511">
    <property type="entry name" value="IDM1_C"/>
</dbReference>
<dbReference type="Proteomes" id="UP001229421">
    <property type="component" value="Unassembled WGS sequence"/>
</dbReference>
<accession>A0AAD8NV58</accession>
<dbReference type="GO" id="GO:0005634">
    <property type="term" value="C:nucleus"/>
    <property type="evidence" value="ECO:0007669"/>
    <property type="project" value="TreeGrafter"/>
</dbReference>
<sequence length="121" mass="13861">MPMVSQFTNVDVQCNGRDAFEEKNPLVTQVVDMFHGFFQVFLLCFERLLSNLKIKKLVIPAAGDAIPMWTNKFGFKKLPPKMVVFNQHSDVGPSVEEQTLIFLEVHDRVSQKWGASTYVRL</sequence>
<dbReference type="PANTHER" id="PTHR47025">
    <property type="entry name" value="AUTOIMMUNE REGULATOR"/>
    <property type="match status" value="1"/>
</dbReference>